<dbReference type="InterPro" id="IPR036318">
    <property type="entry name" value="FAD-bd_PCMH-like_sf"/>
</dbReference>
<dbReference type="PANTHER" id="PTHR11748">
    <property type="entry name" value="D-LACTATE DEHYDROGENASE"/>
    <property type="match status" value="1"/>
</dbReference>
<dbReference type="Pfam" id="PF01565">
    <property type="entry name" value="FAD_binding_4"/>
    <property type="match status" value="1"/>
</dbReference>
<accession>A0AA40DCG5</accession>
<sequence length="533" mass="58463">MQLEEFLTAAEAIVGSEHVSRDPSTGAPQGLGAGAYGDPFPLGHRHSAGPAVRPETVDQVRELVRAANKFKVPMWTVSRGNNLGYGGSAPVVDGTVIFDLHRMNKIIEINEEYAYAIVEPGVTFIELYEEIQRRKLNLWISVPAIGWGSVIGNTLDRGIGYTQDAAHYKQQCGMEVVLPDGDLLRTGMGVVQDSKVWPLYSGGFGPGLDGLFFQSNYGIVTKMGIQCSPAPEAYTRIIVEVPEEADLAPMVGAMSDLMRRRIVTNSPHVFGRMTVISGAARSNPEVAAALGEYANFAHHIPDELVEKISTAMGLPFWTAGFALYGPPETQAGLLEAVKRRFKQVKGAKLTTETFTAAPGEYLRGEDVTPDFLPQNGVPGIDHAMVFSPKEDGLWHNCFSPVLPPSGRELYEWYLRAKKITADHDLNFLADLHVFDRYIIAINLIMFHSSCSSRLNDVQYALMDDSHKLGYLEYRTHISFMDATGAHQDFNNGAFGRFTTLLKDAIDKNGILSPGKSGIWNATAKLERLGLGEK</sequence>
<dbReference type="InterPro" id="IPR016170">
    <property type="entry name" value="Cytok_DH_C_sf"/>
</dbReference>
<dbReference type="SUPFAM" id="SSF56176">
    <property type="entry name" value="FAD-binding/transporter-associated domain-like"/>
    <property type="match status" value="1"/>
</dbReference>
<dbReference type="GO" id="GO:1903457">
    <property type="term" value="P:lactate catabolic process"/>
    <property type="evidence" value="ECO:0007669"/>
    <property type="project" value="TreeGrafter"/>
</dbReference>
<gene>
    <name evidence="4" type="ORF">QBC41DRAFT_385685</name>
</gene>
<evidence type="ECO:0000256" key="1">
    <source>
        <dbReference type="ARBA" id="ARBA00022630"/>
    </source>
</evidence>
<dbReference type="Gene3D" id="1.10.45.10">
    <property type="entry name" value="Vanillyl-alcohol Oxidase, Chain A, domain 4"/>
    <property type="match status" value="1"/>
</dbReference>
<dbReference type="AlphaFoldDB" id="A0AA40DCG5"/>
<keyword evidence="1" id="KW-0285">Flavoprotein</keyword>
<dbReference type="GO" id="GO:0004458">
    <property type="term" value="F:D-lactate dehydrogenase (cytochrome) activity"/>
    <property type="evidence" value="ECO:0007669"/>
    <property type="project" value="TreeGrafter"/>
</dbReference>
<dbReference type="Gene3D" id="3.30.43.10">
    <property type="entry name" value="Uridine Diphospho-n-acetylenolpyruvylglucosamine Reductase, domain 2"/>
    <property type="match status" value="1"/>
</dbReference>
<dbReference type="GO" id="GO:0071949">
    <property type="term" value="F:FAD binding"/>
    <property type="evidence" value="ECO:0007669"/>
    <property type="project" value="InterPro"/>
</dbReference>
<dbReference type="Gene3D" id="3.30.465.10">
    <property type="match status" value="1"/>
</dbReference>
<dbReference type="InterPro" id="IPR016164">
    <property type="entry name" value="FAD-linked_Oxase-like_C"/>
</dbReference>
<reference evidence="4" key="1">
    <citation type="submission" date="2023-06" db="EMBL/GenBank/DDBJ databases">
        <title>Genome-scale phylogeny and comparative genomics of the fungal order Sordariales.</title>
        <authorList>
            <consortium name="Lawrence Berkeley National Laboratory"/>
            <person name="Hensen N."/>
            <person name="Bonometti L."/>
            <person name="Westerberg I."/>
            <person name="Brannstrom I.O."/>
            <person name="Guillou S."/>
            <person name="Cros-Aarteil S."/>
            <person name="Calhoun S."/>
            <person name="Haridas S."/>
            <person name="Kuo A."/>
            <person name="Mondo S."/>
            <person name="Pangilinan J."/>
            <person name="Riley R."/>
            <person name="Labutti K."/>
            <person name="Andreopoulos B."/>
            <person name="Lipzen A."/>
            <person name="Chen C."/>
            <person name="Yanf M."/>
            <person name="Daum C."/>
            <person name="Ng V."/>
            <person name="Clum A."/>
            <person name="Steindorff A."/>
            <person name="Ohm R."/>
            <person name="Martin F."/>
            <person name="Silar P."/>
            <person name="Natvig D."/>
            <person name="Lalanne C."/>
            <person name="Gautier V."/>
            <person name="Ament-Velasquez S.L."/>
            <person name="Kruys A."/>
            <person name="Hutchinson M.I."/>
            <person name="Powell A.J."/>
            <person name="Barry K."/>
            <person name="Miller A.N."/>
            <person name="Grigoriev I.V."/>
            <person name="Debuchy R."/>
            <person name="Gladieux P."/>
            <person name="Thoren M.H."/>
            <person name="Johannesson H."/>
        </authorList>
    </citation>
    <scope>NUCLEOTIDE SEQUENCE</scope>
    <source>
        <strain evidence="4">CBS 307.81</strain>
    </source>
</reference>
<name>A0AA40DCG5_9PEZI</name>
<dbReference type="PANTHER" id="PTHR11748:SF114">
    <property type="entry name" value="ARYL-ALCOHOL OXIDASE VANILLYL-ALCOHOL OXIDASE (AFU_ORTHOLOGUE AFUA_3G09500)-RELATED"/>
    <property type="match status" value="1"/>
</dbReference>
<keyword evidence="2" id="KW-0274">FAD</keyword>
<dbReference type="InterPro" id="IPR016169">
    <property type="entry name" value="FAD-bd_PCMH_sub2"/>
</dbReference>
<evidence type="ECO:0000259" key="3">
    <source>
        <dbReference type="PROSITE" id="PS51387"/>
    </source>
</evidence>
<evidence type="ECO:0000313" key="5">
    <source>
        <dbReference type="Proteomes" id="UP001174997"/>
    </source>
</evidence>
<dbReference type="PROSITE" id="PS51387">
    <property type="entry name" value="FAD_PCMH"/>
    <property type="match status" value="1"/>
</dbReference>
<dbReference type="EMBL" id="JAULSY010000020">
    <property type="protein sequence ID" value="KAK0671597.1"/>
    <property type="molecule type" value="Genomic_DNA"/>
</dbReference>
<dbReference type="InterPro" id="IPR016167">
    <property type="entry name" value="FAD-bd_PCMH_sub1"/>
</dbReference>
<dbReference type="GO" id="GO:0005739">
    <property type="term" value="C:mitochondrion"/>
    <property type="evidence" value="ECO:0007669"/>
    <property type="project" value="TreeGrafter"/>
</dbReference>
<dbReference type="InterPro" id="IPR006094">
    <property type="entry name" value="Oxid_FAD_bind_N"/>
</dbReference>
<dbReference type="InterPro" id="IPR016171">
    <property type="entry name" value="Vanillyl_alc_oxidase_C-sub2"/>
</dbReference>
<comment type="caution">
    <text evidence="4">The sequence shown here is derived from an EMBL/GenBank/DDBJ whole genome shotgun (WGS) entry which is preliminary data.</text>
</comment>
<evidence type="ECO:0000256" key="2">
    <source>
        <dbReference type="ARBA" id="ARBA00022827"/>
    </source>
</evidence>
<dbReference type="GO" id="GO:0008720">
    <property type="term" value="F:D-lactate dehydrogenase (NAD+) activity"/>
    <property type="evidence" value="ECO:0007669"/>
    <property type="project" value="TreeGrafter"/>
</dbReference>
<dbReference type="Gene3D" id="3.40.462.10">
    <property type="entry name" value="FAD-linked oxidases, C-terminal domain"/>
    <property type="match status" value="1"/>
</dbReference>
<dbReference type="Proteomes" id="UP001174997">
    <property type="component" value="Unassembled WGS sequence"/>
</dbReference>
<proteinExistence type="predicted"/>
<organism evidence="4 5">
    <name type="scientific">Cercophora samala</name>
    <dbReference type="NCBI Taxonomy" id="330535"/>
    <lineage>
        <taxon>Eukaryota</taxon>
        <taxon>Fungi</taxon>
        <taxon>Dikarya</taxon>
        <taxon>Ascomycota</taxon>
        <taxon>Pezizomycotina</taxon>
        <taxon>Sordariomycetes</taxon>
        <taxon>Sordariomycetidae</taxon>
        <taxon>Sordariales</taxon>
        <taxon>Lasiosphaeriaceae</taxon>
        <taxon>Cercophora</taxon>
    </lineage>
</organism>
<dbReference type="SUPFAM" id="SSF55103">
    <property type="entry name" value="FAD-linked oxidases, C-terminal domain"/>
    <property type="match status" value="1"/>
</dbReference>
<protein>
    <submittedName>
        <fullName evidence="4">Vanillyl-alcohol oxidase</fullName>
    </submittedName>
</protein>
<dbReference type="InterPro" id="IPR016166">
    <property type="entry name" value="FAD-bd_PCMH"/>
</dbReference>
<feature type="domain" description="FAD-binding PCMH-type" evidence="3">
    <location>
        <begin position="44"/>
        <end position="230"/>
    </location>
</feature>
<keyword evidence="5" id="KW-1185">Reference proteome</keyword>
<evidence type="ECO:0000313" key="4">
    <source>
        <dbReference type="EMBL" id="KAK0671597.1"/>
    </source>
</evidence>